<feature type="transmembrane region" description="Helical" evidence="14">
    <location>
        <begin position="272"/>
        <end position="290"/>
    </location>
</feature>
<feature type="transmembrane region" description="Helical" evidence="14">
    <location>
        <begin position="97"/>
        <end position="119"/>
    </location>
</feature>
<dbReference type="EMBL" id="WNYA01000006">
    <property type="protein sequence ID" value="KAG8568860.1"/>
    <property type="molecule type" value="Genomic_DNA"/>
</dbReference>
<dbReference type="InterPro" id="IPR000276">
    <property type="entry name" value="GPCR_Rhodpsn"/>
</dbReference>
<evidence type="ECO:0000256" key="6">
    <source>
        <dbReference type="ARBA" id="ARBA00022989"/>
    </source>
</evidence>
<feature type="transmembrane region" description="Helical" evidence="14">
    <location>
        <begin position="241"/>
        <end position="260"/>
    </location>
</feature>
<reference evidence="16" key="1">
    <citation type="thesis" date="2020" institute="ProQuest LLC" country="789 East Eisenhower Parkway, Ann Arbor, MI, USA">
        <title>Comparative Genomics and Chromosome Evolution.</title>
        <authorList>
            <person name="Mudd A.B."/>
        </authorList>
    </citation>
    <scope>NUCLEOTIDE SEQUENCE</scope>
    <source>
        <strain evidence="16">237g6f4</strain>
        <tissue evidence="16">Blood</tissue>
    </source>
</reference>
<dbReference type="Gene3D" id="1.20.1070.10">
    <property type="entry name" value="Rhodopsin 7-helix transmembrane proteins"/>
    <property type="match status" value="1"/>
</dbReference>
<dbReference type="PROSITE" id="PS50262">
    <property type="entry name" value="G_PROTEIN_RECEP_F1_2"/>
    <property type="match status" value="1"/>
</dbReference>
<gene>
    <name evidence="16" type="ORF">GDO81_014181</name>
</gene>
<evidence type="ECO:0000256" key="12">
    <source>
        <dbReference type="ARBA" id="ARBA00023224"/>
    </source>
</evidence>
<feature type="domain" description="G-protein coupled receptors family 1 profile" evidence="15">
    <location>
        <begin position="40"/>
        <end position="288"/>
    </location>
</feature>
<evidence type="ECO:0000256" key="3">
    <source>
        <dbReference type="ARBA" id="ARBA00022606"/>
    </source>
</evidence>
<dbReference type="PRINTS" id="PR00237">
    <property type="entry name" value="GPCRRHODOPSN"/>
</dbReference>
<comment type="caution">
    <text evidence="16">The sequence shown here is derived from an EMBL/GenBank/DDBJ whole genome shotgun (WGS) entry which is preliminary data.</text>
</comment>
<comment type="similarity">
    <text evidence="13">Belongs to the G-protein coupled receptor 1 family.</text>
</comment>
<dbReference type="Proteomes" id="UP000824782">
    <property type="component" value="Unassembled WGS sequence"/>
</dbReference>
<evidence type="ECO:0000256" key="1">
    <source>
        <dbReference type="ARBA" id="ARBA00004651"/>
    </source>
</evidence>
<dbReference type="InterPro" id="IPR050939">
    <property type="entry name" value="Olfactory_GPCR1"/>
</dbReference>
<evidence type="ECO:0000256" key="9">
    <source>
        <dbReference type="ARBA" id="ARBA00023157"/>
    </source>
</evidence>
<feature type="transmembrane region" description="Helical" evidence="14">
    <location>
        <begin position="201"/>
        <end position="220"/>
    </location>
</feature>
<name>A0AAV7B8I3_ENGPU</name>
<dbReference type="PROSITE" id="PS00237">
    <property type="entry name" value="G_PROTEIN_RECEP_F1_1"/>
    <property type="match status" value="1"/>
</dbReference>
<proteinExistence type="inferred from homology"/>
<dbReference type="GO" id="GO:0005886">
    <property type="term" value="C:plasma membrane"/>
    <property type="evidence" value="ECO:0007669"/>
    <property type="project" value="UniProtKB-SubCell"/>
</dbReference>
<keyword evidence="8 14" id="KW-0472">Membrane</keyword>
<evidence type="ECO:0000256" key="2">
    <source>
        <dbReference type="ARBA" id="ARBA00022475"/>
    </source>
</evidence>
<dbReference type="InterPro" id="IPR000725">
    <property type="entry name" value="Olfact_rcpt"/>
</dbReference>
<evidence type="ECO:0000256" key="7">
    <source>
        <dbReference type="ARBA" id="ARBA00023040"/>
    </source>
</evidence>
<dbReference type="FunFam" id="1.20.1070.10:FF:000001">
    <property type="entry name" value="Olfactory receptor"/>
    <property type="match status" value="1"/>
</dbReference>
<keyword evidence="9" id="KW-1015">Disulfide bond</keyword>
<keyword evidence="6 14" id="KW-1133">Transmembrane helix</keyword>
<evidence type="ECO:0000256" key="11">
    <source>
        <dbReference type="ARBA" id="ARBA00023180"/>
    </source>
</evidence>
<keyword evidence="17" id="KW-1185">Reference proteome</keyword>
<accession>A0AAV7B8I3</accession>
<keyword evidence="10 13" id="KW-0675">Receptor</keyword>
<evidence type="ECO:0000259" key="15">
    <source>
        <dbReference type="PROSITE" id="PS50262"/>
    </source>
</evidence>
<feature type="transmembrane region" description="Helical" evidence="14">
    <location>
        <begin position="131"/>
        <end position="152"/>
    </location>
</feature>
<keyword evidence="3 14" id="KW-0716">Sensory transduction</keyword>
<evidence type="ECO:0000313" key="17">
    <source>
        <dbReference type="Proteomes" id="UP000824782"/>
    </source>
</evidence>
<dbReference type="InterPro" id="IPR017452">
    <property type="entry name" value="GPCR_Rhodpsn_7TM"/>
</dbReference>
<organism evidence="16 17">
    <name type="scientific">Engystomops pustulosus</name>
    <name type="common">Tungara frog</name>
    <name type="synonym">Physalaemus pustulosus</name>
    <dbReference type="NCBI Taxonomy" id="76066"/>
    <lineage>
        <taxon>Eukaryota</taxon>
        <taxon>Metazoa</taxon>
        <taxon>Chordata</taxon>
        <taxon>Craniata</taxon>
        <taxon>Vertebrata</taxon>
        <taxon>Euteleostomi</taxon>
        <taxon>Amphibia</taxon>
        <taxon>Batrachia</taxon>
        <taxon>Anura</taxon>
        <taxon>Neobatrachia</taxon>
        <taxon>Hyloidea</taxon>
        <taxon>Leptodactylidae</taxon>
        <taxon>Leiuperinae</taxon>
        <taxon>Engystomops</taxon>
    </lineage>
</organism>
<sequence>MNNNDSKIRDIILFGFSDLEHFQVLLFTIFLFMYLFIVIGNVLILVLIVLEPNLQLPMYFFIGTLSCIEICYTAVTMPKMLADLLAEEKKTSFSGCLLQAYFLHVLGVAECYMLTIMAYDRYLAICKPLRYSTIMTTGLCIKLVIACLVWSLHCPIFEMILISRLPFCGPNQIKMFFCDFPPLIDLACSDTTILKKAESTMSSMIMVNFLCIILSYIKIIHDVQKIKSEFGRQKAFSTCGAHLIVVVLFFVSIGLMYIRIGKFYSLDYNRSVGVTFAVFIPLANPVIYGLRNQEIKTSLKKFVNFVNVKPLLTFG</sequence>
<dbReference type="GO" id="GO:0004984">
    <property type="term" value="F:olfactory receptor activity"/>
    <property type="evidence" value="ECO:0007669"/>
    <property type="project" value="InterPro"/>
</dbReference>
<evidence type="ECO:0000256" key="8">
    <source>
        <dbReference type="ARBA" id="ARBA00023136"/>
    </source>
</evidence>
<keyword evidence="5 14" id="KW-0552">Olfaction</keyword>
<evidence type="ECO:0000256" key="5">
    <source>
        <dbReference type="ARBA" id="ARBA00022725"/>
    </source>
</evidence>
<evidence type="ECO:0000256" key="4">
    <source>
        <dbReference type="ARBA" id="ARBA00022692"/>
    </source>
</evidence>
<dbReference type="PANTHER" id="PTHR24242">
    <property type="entry name" value="G-PROTEIN COUPLED RECEPTOR"/>
    <property type="match status" value="1"/>
</dbReference>
<comment type="subcellular location">
    <subcellularLocation>
        <location evidence="1 14">Cell membrane</location>
        <topology evidence="1 14">Multi-pass membrane protein</topology>
    </subcellularLocation>
</comment>
<evidence type="ECO:0000256" key="14">
    <source>
        <dbReference type="RuleBase" id="RU363047"/>
    </source>
</evidence>
<dbReference type="AlphaFoldDB" id="A0AAV7B8I3"/>
<feature type="transmembrane region" description="Helical" evidence="14">
    <location>
        <begin position="24"/>
        <end position="50"/>
    </location>
</feature>
<dbReference type="SUPFAM" id="SSF81321">
    <property type="entry name" value="Family A G protein-coupled receptor-like"/>
    <property type="match status" value="1"/>
</dbReference>
<feature type="transmembrane region" description="Helical" evidence="14">
    <location>
        <begin position="57"/>
        <end position="77"/>
    </location>
</feature>
<evidence type="ECO:0000313" key="16">
    <source>
        <dbReference type="EMBL" id="KAG8568860.1"/>
    </source>
</evidence>
<keyword evidence="2 14" id="KW-1003">Cell membrane</keyword>
<evidence type="ECO:0000256" key="10">
    <source>
        <dbReference type="ARBA" id="ARBA00023170"/>
    </source>
</evidence>
<protein>
    <recommendedName>
        <fullName evidence="14">Olfactory receptor</fullName>
    </recommendedName>
</protein>
<dbReference type="Pfam" id="PF13853">
    <property type="entry name" value="7tm_4"/>
    <property type="match status" value="1"/>
</dbReference>
<evidence type="ECO:0000256" key="13">
    <source>
        <dbReference type="RuleBase" id="RU000688"/>
    </source>
</evidence>
<keyword evidence="7 13" id="KW-0297">G-protein coupled receptor</keyword>
<dbReference type="PANTHER" id="PTHR24242:SF227">
    <property type="entry name" value="OLFACTORY RECEPTOR"/>
    <property type="match status" value="1"/>
</dbReference>
<keyword evidence="12 13" id="KW-0807">Transducer</keyword>
<dbReference type="PRINTS" id="PR00245">
    <property type="entry name" value="OLFACTORYR"/>
</dbReference>
<keyword evidence="4 13" id="KW-0812">Transmembrane</keyword>
<keyword evidence="11" id="KW-0325">Glycoprotein</keyword>
<dbReference type="GO" id="GO:0004930">
    <property type="term" value="F:G protein-coupled receptor activity"/>
    <property type="evidence" value="ECO:0007669"/>
    <property type="project" value="UniProtKB-KW"/>
</dbReference>